<organism evidence="1 2">
    <name type="scientific">Haemaphysalis longicornis</name>
    <name type="common">Bush tick</name>
    <dbReference type="NCBI Taxonomy" id="44386"/>
    <lineage>
        <taxon>Eukaryota</taxon>
        <taxon>Metazoa</taxon>
        <taxon>Ecdysozoa</taxon>
        <taxon>Arthropoda</taxon>
        <taxon>Chelicerata</taxon>
        <taxon>Arachnida</taxon>
        <taxon>Acari</taxon>
        <taxon>Parasitiformes</taxon>
        <taxon>Ixodida</taxon>
        <taxon>Ixodoidea</taxon>
        <taxon>Ixodidae</taxon>
        <taxon>Haemaphysalinae</taxon>
        <taxon>Haemaphysalis</taxon>
    </lineage>
</organism>
<proteinExistence type="predicted"/>
<comment type="caution">
    <text evidence="1">The sequence shown here is derived from an EMBL/GenBank/DDBJ whole genome shotgun (WGS) entry which is preliminary data.</text>
</comment>
<name>A0A9J6GLQ1_HAELO</name>
<dbReference type="EMBL" id="JABSTR010000007">
    <property type="protein sequence ID" value="KAH9375873.1"/>
    <property type="molecule type" value="Genomic_DNA"/>
</dbReference>
<reference evidence="1 2" key="1">
    <citation type="journal article" date="2020" name="Cell">
        <title>Large-Scale Comparative Analyses of Tick Genomes Elucidate Their Genetic Diversity and Vector Capacities.</title>
        <authorList>
            <consortium name="Tick Genome and Microbiome Consortium (TIGMIC)"/>
            <person name="Jia N."/>
            <person name="Wang J."/>
            <person name="Shi W."/>
            <person name="Du L."/>
            <person name="Sun Y."/>
            <person name="Zhan W."/>
            <person name="Jiang J.F."/>
            <person name="Wang Q."/>
            <person name="Zhang B."/>
            <person name="Ji P."/>
            <person name="Bell-Sakyi L."/>
            <person name="Cui X.M."/>
            <person name="Yuan T.T."/>
            <person name="Jiang B.G."/>
            <person name="Yang W.F."/>
            <person name="Lam T.T."/>
            <person name="Chang Q.C."/>
            <person name="Ding S.J."/>
            <person name="Wang X.J."/>
            <person name="Zhu J.G."/>
            <person name="Ruan X.D."/>
            <person name="Zhao L."/>
            <person name="Wei J.T."/>
            <person name="Ye R.Z."/>
            <person name="Que T.C."/>
            <person name="Du C.H."/>
            <person name="Zhou Y.H."/>
            <person name="Cheng J.X."/>
            <person name="Dai P.F."/>
            <person name="Guo W.B."/>
            <person name="Han X.H."/>
            <person name="Huang E.J."/>
            <person name="Li L.F."/>
            <person name="Wei W."/>
            <person name="Gao Y.C."/>
            <person name="Liu J.Z."/>
            <person name="Shao H.Z."/>
            <person name="Wang X."/>
            <person name="Wang C.C."/>
            <person name="Yang T.C."/>
            <person name="Huo Q.B."/>
            <person name="Li W."/>
            <person name="Chen H.Y."/>
            <person name="Chen S.E."/>
            <person name="Zhou L.G."/>
            <person name="Ni X.B."/>
            <person name="Tian J.H."/>
            <person name="Sheng Y."/>
            <person name="Liu T."/>
            <person name="Pan Y.S."/>
            <person name="Xia L.Y."/>
            <person name="Li J."/>
            <person name="Zhao F."/>
            <person name="Cao W.C."/>
        </authorList>
    </citation>
    <scope>NUCLEOTIDE SEQUENCE [LARGE SCALE GENOMIC DNA]</scope>
    <source>
        <strain evidence="1">HaeL-2018</strain>
    </source>
</reference>
<gene>
    <name evidence="1" type="ORF">HPB48_021447</name>
</gene>
<evidence type="ECO:0000313" key="1">
    <source>
        <dbReference type="EMBL" id="KAH9375873.1"/>
    </source>
</evidence>
<dbReference type="AlphaFoldDB" id="A0A9J6GLQ1"/>
<accession>A0A9J6GLQ1</accession>
<keyword evidence="2" id="KW-1185">Reference proteome</keyword>
<dbReference type="Proteomes" id="UP000821853">
    <property type="component" value="Chromosome 5"/>
</dbReference>
<dbReference type="VEuPathDB" id="VectorBase:HLOH_043579"/>
<sequence>MFADHSVGGKRVAVLFTTLAGRLDNYCCGRARKDGVPNDAAMPGRSGDGGRAVIAEVSSVGKCAENPRYS</sequence>
<protein>
    <submittedName>
        <fullName evidence="1">Uncharacterized protein</fullName>
    </submittedName>
</protein>
<evidence type="ECO:0000313" key="2">
    <source>
        <dbReference type="Proteomes" id="UP000821853"/>
    </source>
</evidence>